<dbReference type="SUPFAM" id="SSF53335">
    <property type="entry name" value="S-adenosyl-L-methionine-dependent methyltransferases"/>
    <property type="match status" value="1"/>
</dbReference>
<gene>
    <name evidence="11" type="ORF">WJX72_001381</name>
</gene>
<dbReference type="PROSITE" id="PS51679">
    <property type="entry name" value="SAM_MT_C5"/>
    <property type="match status" value="1"/>
</dbReference>
<dbReference type="Gene3D" id="3.90.120.10">
    <property type="entry name" value="DNA Methylase, subunit A, domain 2"/>
    <property type="match status" value="1"/>
</dbReference>
<dbReference type="AlphaFoldDB" id="A0AAW1QP65"/>
<accession>A0AAW1QP65</accession>
<dbReference type="InterPro" id="IPR018117">
    <property type="entry name" value="C5_DNA_meth_AS"/>
</dbReference>
<dbReference type="GO" id="GO:0032259">
    <property type="term" value="P:methylation"/>
    <property type="evidence" value="ECO:0007669"/>
    <property type="project" value="UniProtKB-KW"/>
</dbReference>
<evidence type="ECO:0000256" key="8">
    <source>
        <dbReference type="PROSITE-ProRule" id="PRU01016"/>
    </source>
</evidence>
<dbReference type="EC" id="2.1.1.37" evidence="2"/>
<organism evidence="11 12">
    <name type="scientific">[Myrmecia] bisecta</name>
    <dbReference type="NCBI Taxonomy" id="41462"/>
    <lineage>
        <taxon>Eukaryota</taxon>
        <taxon>Viridiplantae</taxon>
        <taxon>Chlorophyta</taxon>
        <taxon>core chlorophytes</taxon>
        <taxon>Trebouxiophyceae</taxon>
        <taxon>Trebouxiales</taxon>
        <taxon>Trebouxiaceae</taxon>
        <taxon>Myrmecia</taxon>
    </lineage>
</organism>
<keyword evidence="12" id="KW-1185">Reference proteome</keyword>
<dbReference type="PRINTS" id="PR00105">
    <property type="entry name" value="C5METTRFRASE"/>
</dbReference>
<dbReference type="Pfam" id="PF00145">
    <property type="entry name" value="DNA_methylase"/>
    <property type="match status" value="2"/>
</dbReference>
<dbReference type="InterPro" id="IPR001025">
    <property type="entry name" value="BAH_dom"/>
</dbReference>
<evidence type="ECO:0000256" key="6">
    <source>
        <dbReference type="ARBA" id="ARBA00023125"/>
    </source>
</evidence>
<sequence>MAASTGAKRKAVANPAIPLSGKKQRPDDMLTKVLSVEWQDSTWVLDSQIPMSEVEERWPNRELHPQYGTHLRLHKQKSILKPLPAVAHFGAVRSIDPDSQTSFVLKLGDFVECSSEPEDDKGKPLVDEDGLAQPYIVEVTELFEDYAAVRWMGVTWYYRPHESWLLVNVPGKRQMPADLPRTRLFRASDADTAAFATETLLSSAERVVKVEKRRPGAGPPTGGHYWYDSSYDRNFMTFEDCTSEPPASRAAWEGARRKRKLCALDLYAGCGGLSFLDQETDEVTIVTVCAVDMEPSMVASFEANYPEAHAHCMGVDEFLWFSKLFAALVYKYTDAWMATHHDSDGEEEDTDGEGSAGGSQRDYVVEKVHDIRFKLEKKSDDKRAKTKQHKGHLEKDLDETDCYLEFDVEWKGVDNSGKPWGREWKRIEDVAKCEYKVAECVRAMRSTCAIPIPGDIDVVVGGPPCQGMSGLNRHAKVVDILNDAKNRQLLAFFNIVQWFNPAFVLMENVADILKKSDGLYAKYAQARLLQLSYQTRLGMIAAAHHGAPQGRWRVFCWGAKAGQEQLPPFPEPTHLAAWHASVPTKAAHCVVQFRSLEAAEAAYPMTLLGDVYSDLPPVVGFTLAESQAYASEPQRPYQAWMRREPPAVQADLPTRARCAAEAMQASWDVHKRTIMSAFNSGKGENYVAVGRLMACKKNVVRHRQPPPVVVEEAPGADEGEGKKKKKKHVDHGLETVRAIVNSLSDEAGALFDLELDASLHSLHYHTGKKIMAALEEAERVARQAADDPTTLPLRDHRSLCLNLDDQIRCERIPRESNANFRQLPGVITHANGKCCAGHSHEARVGGKADCPAGGTRDHKQGADKANRVDHDDIGGWRGGFLQGCPAYSVFIPTGAHLCPRWCITFKKGKNNGRHGCYGRNWYDEIQPTVVGRAEPHNMALLHPEQDRVVTIRENARCQGFPDYFALVGKVKDTKTGRRTWVRSDCLTQRYIQMGNAVCPLVSSALGRGLALAAVGKAPQGQAVVSMPNVEYDQVMAAARAAGLKSYAEEFGLCRALQVQVDRLQTRLRDHLPAIDPSMLNDDVDEDDDLGDEVEADAESDDSDEEETL</sequence>
<reference evidence="11 12" key="1">
    <citation type="journal article" date="2024" name="Nat. Commun.">
        <title>Phylogenomics reveals the evolutionary origins of lichenization in chlorophyte algae.</title>
        <authorList>
            <person name="Puginier C."/>
            <person name="Libourel C."/>
            <person name="Otte J."/>
            <person name="Skaloud P."/>
            <person name="Haon M."/>
            <person name="Grisel S."/>
            <person name="Petersen M."/>
            <person name="Berrin J.G."/>
            <person name="Delaux P.M."/>
            <person name="Dal Grande F."/>
            <person name="Keller J."/>
        </authorList>
    </citation>
    <scope>NUCLEOTIDE SEQUENCE [LARGE SCALE GENOMIC DNA]</scope>
    <source>
        <strain evidence="11 12">SAG 2043</strain>
    </source>
</reference>
<evidence type="ECO:0000259" key="10">
    <source>
        <dbReference type="PROSITE" id="PS51038"/>
    </source>
</evidence>
<feature type="domain" description="BAH" evidence="10">
    <location>
        <begin position="103"/>
        <end position="242"/>
    </location>
</feature>
<dbReference type="Gene3D" id="3.40.50.150">
    <property type="entry name" value="Vaccinia Virus protein VP39"/>
    <property type="match status" value="1"/>
</dbReference>
<dbReference type="GO" id="GO:0044027">
    <property type="term" value="P:negative regulation of gene expression via chromosomal CpG island methylation"/>
    <property type="evidence" value="ECO:0007669"/>
    <property type="project" value="TreeGrafter"/>
</dbReference>
<dbReference type="Gene3D" id="2.30.30.490">
    <property type="match status" value="1"/>
</dbReference>
<dbReference type="GO" id="GO:0003677">
    <property type="term" value="F:DNA binding"/>
    <property type="evidence" value="ECO:0007669"/>
    <property type="project" value="UniProtKB-KW"/>
</dbReference>
<dbReference type="PANTHER" id="PTHR10629">
    <property type="entry name" value="CYTOSINE-SPECIFIC METHYLTRANSFERASE"/>
    <property type="match status" value="1"/>
</dbReference>
<dbReference type="InterPro" id="IPR029063">
    <property type="entry name" value="SAM-dependent_MTases_sf"/>
</dbReference>
<evidence type="ECO:0000313" key="11">
    <source>
        <dbReference type="EMBL" id="KAK9823255.1"/>
    </source>
</evidence>
<evidence type="ECO:0000256" key="9">
    <source>
        <dbReference type="SAM" id="MobiDB-lite"/>
    </source>
</evidence>
<dbReference type="InterPro" id="IPR043151">
    <property type="entry name" value="BAH_sf"/>
</dbReference>
<feature type="region of interest" description="Disordered" evidence="9">
    <location>
        <begin position="1074"/>
        <end position="1108"/>
    </location>
</feature>
<dbReference type="PANTHER" id="PTHR10629:SF50">
    <property type="entry name" value="DNA (CYTOSINE-5)-METHYLTRANSFERASE CMT3"/>
    <property type="match status" value="1"/>
</dbReference>
<feature type="region of interest" description="Disordered" evidence="9">
    <location>
        <begin position="1"/>
        <end position="24"/>
    </location>
</feature>
<evidence type="ECO:0000256" key="3">
    <source>
        <dbReference type="ARBA" id="ARBA00022603"/>
    </source>
</evidence>
<feature type="region of interest" description="Disordered" evidence="9">
    <location>
        <begin position="709"/>
        <end position="729"/>
    </location>
</feature>
<keyword evidence="5 8" id="KW-0949">S-adenosyl-L-methionine</keyword>
<evidence type="ECO:0000256" key="2">
    <source>
        <dbReference type="ARBA" id="ARBA00011975"/>
    </source>
</evidence>
<comment type="caution">
    <text evidence="11">The sequence shown here is derived from an EMBL/GenBank/DDBJ whole genome shotgun (WGS) entry which is preliminary data.</text>
</comment>
<keyword evidence="4 8" id="KW-0808">Transferase</keyword>
<keyword evidence="7" id="KW-0539">Nucleus</keyword>
<keyword evidence="6" id="KW-0238">DNA-binding</keyword>
<comment type="subcellular location">
    <subcellularLocation>
        <location evidence="1">Nucleus</location>
    </subcellularLocation>
</comment>
<evidence type="ECO:0000256" key="1">
    <source>
        <dbReference type="ARBA" id="ARBA00004123"/>
    </source>
</evidence>
<protein>
    <recommendedName>
        <fullName evidence="2">DNA (cytosine-5-)-methyltransferase</fullName>
        <ecNumber evidence="2">2.1.1.37</ecNumber>
    </recommendedName>
</protein>
<dbReference type="PROSITE" id="PS00094">
    <property type="entry name" value="C5_MTASE_1"/>
    <property type="match status" value="1"/>
</dbReference>
<dbReference type="GO" id="GO:0003682">
    <property type="term" value="F:chromatin binding"/>
    <property type="evidence" value="ECO:0007669"/>
    <property type="project" value="InterPro"/>
</dbReference>
<evidence type="ECO:0000256" key="5">
    <source>
        <dbReference type="ARBA" id="ARBA00022691"/>
    </source>
</evidence>
<feature type="compositionally biased region" description="Acidic residues" evidence="9">
    <location>
        <begin position="1081"/>
        <end position="1108"/>
    </location>
</feature>
<dbReference type="PROSITE" id="PS51038">
    <property type="entry name" value="BAH"/>
    <property type="match status" value="1"/>
</dbReference>
<dbReference type="EMBL" id="JALJOR010000002">
    <property type="protein sequence ID" value="KAK9823255.1"/>
    <property type="molecule type" value="Genomic_DNA"/>
</dbReference>
<evidence type="ECO:0000313" key="12">
    <source>
        <dbReference type="Proteomes" id="UP001489004"/>
    </source>
</evidence>
<comment type="similarity">
    <text evidence="8">Belongs to the class I-like SAM-binding methyltransferase superfamily. C5-methyltransferase family.</text>
</comment>
<evidence type="ECO:0000256" key="4">
    <source>
        <dbReference type="ARBA" id="ARBA00022679"/>
    </source>
</evidence>
<dbReference type="Proteomes" id="UP001489004">
    <property type="component" value="Unassembled WGS sequence"/>
</dbReference>
<feature type="active site" evidence="8">
    <location>
        <position position="465"/>
    </location>
</feature>
<evidence type="ECO:0000256" key="7">
    <source>
        <dbReference type="ARBA" id="ARBA00023242"/>
    </source>
</evidence>
<proteinExistence type="inferred from homology"/>
<name>A0AAW1QP65_9CHLO</name>
<keyword evidence="3 8" id="KW-0489">Methyltransferase</keyword>
<dbReference type="InterPro" id="IPR050390">
    <property type="entry name" value="C5-Methyltransferase"/>
</dbReference>
<dbReference type="GO" id="GO:0005634">
    <property type="term" value="C:nucleus"/>
    <property type="evidence" value="ECO:0007669"/>
    <property type="project" value="UniProtKB-SubCell"/>
</dbReference>
<dbReference type="InterPro" id="IPR001525">
    <property type="entry name" value="C5_MeTfrase"/>
</dbReference>
<dbReference type="GO" id="GO:0003886">
    <property type="term" value="F:DNA (cytosine-5-)-methyltransferase activity"/>
    <property type="evidence" value="ECO:0007669"/>
    <property type="project" value="UniProtKB-EC"/>
</dbReference>